<proteinExistence type="predicted"/>
<sequence>MGIEVACQRRDLCTTRFYLVEARGDLQLVVRFTGDYVDGDGTPLREWDCLADHCNHPKVCPYRTFLFHVYKLDSDILKWV</sequence>
<evidence type="ECO:0000313" key="1">
    <source>
        <dbReference type="EMBL" id="KAK8545921.1"/>
    </source>
</evidence>
<reference evidence="1 2" key="1">
    <citation type="journal article" date="2024" name="G3 (Bethesda)">
        <title>Genome assembly of Hibiscus sabdariffa L. provides insights into metabolisms of medicinal natural products.</title>
        <authorList>
            <person name="Kim T."/>
        </authorList>
    </citation>
    <scope>NUCLEOTIDE SEQUENCE [LARGE SCALE GENOMIC DNA]</scope>
    <source>
        <strain evidence="1">TK-2024</strain>
        <tissue evidence="1">Old leaves</tissue>
    </source>
</reference>
<protein>
    <submittedName>
        <fullName evidence="1">Uncharacterized protein</fullName>
    </submittedName>
</protein>
<accession>A0ABR2DSL6</accession>
<keyword evidence="2" id="KW-1185">Reference proteome</keyword>
<evidence type="ECO:0000313" key="2">
    <source>
        <dbReference type="Proteomes" id="UP001472677"/>
    </source>
</evidence>
<dbReference type="Proteomes" id="UP001472677">
    <property type="component" value="Unassembled WGS sequence"/>
</dbReference>
<name>A0ABR2DSL6_9ROSI</name>
<comment type="caution">
    <text evidence="1">The sequence shown here is derived from an EMBL/GenBank/DDBJ whole genome shotgun (WGS) entry which is preliminary data.</text>
</comment>
<dbReference type="EMBL" id="JBBPBM010000023">
    <property type="protein sequence ID" value="KAK8545921.1"/>
    <property type="molecule type" value="Genomic_DNA"/>
</dbReference>
<gene>
    <name evidence="1" type="ORF">V6N12_026730</name>
</gene>
<organism evidence="1 2">
    <name type="scientific">Hibiscus sabdariffa</name>
    <name type="common">roselle</name>
    <dbReference type="NCBI Taxonomy" id="183260"/>
    <lineage>
        <taxon>Eukaryota</taxon>
        <taxon>Viridiplantae</taxon>
        <taxon>Streptophyta</taxon>
        <taxon>Embryophyta</taxon>
        <taxon>Tracheophyta</taxon>
        <taxon>Spermatophyta</taxon>
        <taxon>Magnoliopsida</taxon>
        <taxon>eudicotyledons</taxon>
        <taxon>Gunneridae</taxon>
        <taxon>Pentapetalae</taxon>
        <taxon>rosids</taxon>
        <taxon>malvids</taxon>
        <taxon>Malvales</taxon>
        <taxon>Malvaceae</taxon>
        <taxon>Malvoideae</taxon>
        <taxon>Hibiscus</taxon>
    </lineage>
</organism>